<keyword evidence="5 7" id="KW-1133">Transmembrane helix</keyword>
<evidence type="ECO:0000256" key="2">
    <source>
        <dbReference type="ARBA" id="ARBA00008929"/>
    </source>
</evidence>
<evidence type="ECO:0000313" key="8">
    <source>
        <dbReference type="EMBL" id="SHI08449.1"/>
    </source>
</evidence>
<feature type="transmembrane region" description="Helical" evidence="7">
    <location>
        <begin position="145"/>
        <end position="171"/>
    </location>
</feature>
<dbReference type="PANTHER" id="PTHR34856:SF2">
    <property type="entry name" value="PROTEIN NRFD"/>
    <property type="match status" value="1"/>
</dbReference>
<dbReference type="InterPro" id="IPR052049">
    <property type="entry name" value="Electron_transfer_protein"/>
</dbReference>
<keyword evidence="9" id="KW-1185">Reference proteome</keyword>
<dbReference type="EMBL" id="FQXJ01000007">
    <property type="protein sequence ID" value="SHI08449.1"/>
    <property type="molecule type" value="Genomic_DNA"/>
</dbReference>
<evidence type="ECO:0000313" key="9">
    <source>
        <dbReference type="Proteomes" id="UP000183954"/>
    </source>
</evidence>
<reference evidence="9" key="1">
    <citation type="submission" date="2016-11" db="EMBL/GenBank/DDBJ databases">
        <authorList>
            <person name="Varghese N."/>
            <person name="Submissions S."/>
        </authorList>
    </citation>
    <scope>NUCLEOTIDE SEQUENCE [LARGE SCALE GENOMIC DNA]</scope>
    <source>
        <strain evidence="9">DSM 15449</strain>
    </source>
</reference>
<evidence type="ECO:0000256" key="1">
    <source>
        <dbReference type="ARBA" id="ARBA00004651"/>
    </source>
</evidence>
<gene>
    <name evidence="8" type="ORF">SAMN02746098_02354</name>
</gene>
<evidence type="ECO:0000256" key="4">
    <source>
        <dbReference type="ARBA" id="ARBA00022692"/>
    </source>
</evidence>
<dbReference type="AlphaFoldDB" id="A0A1M5Y938"/>
<feature type="transmembrane region" description="Helical" evidence="7">
    <location>
        <begin position="113"/>
        <end position="133"/>
    </location>
</feature>
<comment type="similarity">
    <text evidence="2">Belongs to the NrfD family.</text>
</comment>
<evidence type="ECO:0000256" key="6">
    <source>
        <dbReference type="ARBA" id="ARBA00023136"/>
    </source>
</evidence>
<dbReference type="RefSeq" id="WP_073029913.1">
    <property type="nucleotide sequence ID" value="NZ_FQXJ01000007.1"/>
</dbReference>
<dbReference type="PANTHER" id="PTHR34856">
    <property type="entry name" value="PROTEIN NRFD"/>
    <property type="match status" value="1"/>
</dbReference>
<feature type="transmembrane region" description="Helical" evidence="7">
    <location>
        <begin position="6"/>
        <end position="23"/>
    </location>
</feature>
<protein>
    <submittedName>
        <fullName evidence="8">Formate-dependent nitrite reductase, membrane component NrfD</fullName>
    </submittedName>
</protein>
<organism evidence="8 9">
    <name type="scientific">Desulfosporosinus lacus DSM 15449</name>
    <dbReference type="NCBI Taxonomy" id="1121420"/>
    <lineage>
        <taxon>Bacteria</taxon>
        <taxon>Bacillati</taxon>
        <taxon>Bacillota</taxon>
        <taxon>Clostridia</taxon>
        <taxon>Eubacteriales</taxon>
        <taxon>Desulfitobacteriaceae</taxon>
        <taxon>Desulfosporosinus</taxon>
    </lineage>
</organism>
<keyword evidence="6 7" id="KW-0472">Membrane</keyword>
<feature type="transmembrane region" description="Helical" evidence="7">
    <location>
        <begin position="283"/>
        <end position="310"/>
    </location>
</feature>
<accession>A0A1M5Y938</accession>
<feature type="transmembrane region" description="Helical" evidence="7">
    <location>
        <begin position="223"/>
        <end position="244"/>
    </location>
</feature>
<dbReference type="Gene3D" id="1.20.1630.10">
    <property type="entry name" value="Formate dehydrogenase/DMSO reductase domain"/>
    <property type="match status" value="1"/>
</dbReference>
<name>A0A1M5Y938_9FIRM</name>
<dbReference type="Proteomes" id="UP000183954">
    <property type="component" value="Unassembled WGS sequence"/>
</dbReference>
<dbReference type="OrthoDB" id="9778963at2"/>
<feature type="transmembrane region" description="Helical" evidence="7">
    <location>
        <begin position="82"/>
        <end position="106"/>
    </location>
</feature>
<feature type="transmembrane region" description="Helical" evidence="7">
    <location>
        <begin position="44"/>
        <end position="62"/>
    </location>
</feature>
<sequence length="315" mass="34245">MGHWGWLIAIYLFLGGLGAGAYLTSFAAEKGFLGKKTNLNRVGYYVSAPIVAFGALLLITDLRQGLKKPWLIINMFLNFSSVMTWGIYILTAFIFVAFIKAFFVWNKKQAPDVLSYIGAILALATAAYTGMLLAVVEGVPFWNSYLMPVVFVVSALSTGLSLTSLLAHFFEKHQVHEERVSQVHLWLVSMEIISITAFFALIYSGGQGAVAMVSANLLLTESLALPFWLLLILAGLVGPLVFYVQQSRRQKKAPLAMKEQNLSENADMPAGVNQGASAKSQNALLLCDGAVMVGGLTLRCLIVFAALPVWNGLLS</sequence>
<dbReference type="GO" id="GO:0005886">
    <property type="term" value="C:plasma membrane"/>
    <property type="evidence" value="ECO:0007669"/>
    <property type="project" value="UniProtKB-SubCell"/>
</dbReference>
<dbReference type="InterPro" id="IPR005614">
    <property type="entry name" value="NrfD-like"/>
</dbReference>
<dbReference type="STRING" id="1121420.SAMN02746098_02354"/>
<proteinExistence type="inferred from homology"/>
<feature type="transmembrane region" description="Helical" evidence="7">
    <location>
        <begin position="183"/>
        <end position="203"/>
    </location>
</feature>
<evidence type="ECO:0000256" key="5">
    <source>
        <dbReference type="ARBA" id="ARBA00022989"/>
    </source>
</evidence>
<dbReference type="Pfam" id="PF03916">
    <property type="entry name" value="NrfD"/>
    <property type="match status" value="1"/>
</dbReference>
<keyword evidence="3" id="KW-1003">Cell membrane</keyword>
<comment type="subcellular location">
    <subcellularLocation>
        <location evidence="1">Cell membrane</location>
        <topology evidence="1">Multi-pass membrane protein</topology>
    </subcellularLocation>
</comment>
<keyword evidence="4 7" id="KW-0812">Transmembrane</keyword>
<evidence type="ECO:0000256" key="3">
    <source>
        <dbReference type="ARBA" id="ARBA00022475"/>
    </source>
</evidence>
<evidence type="ECO:0000256" key="7">
    <source>
        <dbReference type="SAM" id="Phobius"/>
    </source>
</evidence>